<evidence type="ECO:0000313" key="1">
    <source>
        <dbReference type="EMBL" id="AWG26979.1"/>
    </source>
</evidence>
<reference evidence="1 2" key="1">
    <citation type="submission" date="2017-04" db="EMBL/GenBank/DDBJ databases">
        <title>Complete genome sequence of Flavobacterium kingsejong AJ004.</title>
        <authorList>
            <person name="Lee P.C."/>
        </authorList>
    </citation>
    <scope>NUCLEOTIDE SEQUENCE [LARGE SCALE GENOMIC DNA]</scope>
    <source>
        <strain evidence="1 2">AJ004</strain>
    </source>
</reference>
<dbReference type="RefSeq" id="WP_108738475.1">
    <property type="nucleotide sequence ID" value="NZ_CP020919.1"/>
</dbReference>
<dbReference type="KEGG" id="fki:FK004_17935"/>
<name>A0A2S1LTB8_9FLAO</name>
<evidence type="ECO:0000313" key="2">
    <source>
        <dbReference type="Proteomes" id="UP000244677"/>
    </source>
</evidence>
<sequence length="110" mass="13281">MQEDLILKNKTLSKYHRLNTLNIVKFLNTKDQDTKDSNRYLYENIKRINDSINKKPIDSLLYIDYFSMKMFLNGKNKTLIEIDSMQKNNKSYSDVFYEILRENIQVYPEK</sequence>
<dbReference type="OrthoDB" id="1364606at2"/>
<keyword evidence="2" id="KW-1185">Reference proteome</keyword>
<proteinExistence type="predicted"/>
<protein>
    <submittedName>
        <fullName evidence="1">Uncharacterized protein</fullName>
    </submittedName>
</protein>
<gene>
    <name evidence="1" type="ORF">FK004_17935</name>
</gene>
<organism evidence="1 2">
    <name type="scientific">Flavobacterium kingsejongi</name>
    <dbReference type="NCBI Taxonomy" id="1678728"/>
    <lineage>
        <taxon>Bacteria</taxon>
        <taxon>Pseudomonadati</taxon>
        <taxon>Bacteroidota</taxon>
        <taxon>Flavobacteriia</taxon>
        <taxon>Flavobacteriales</taxon>
        <taxon>Flavobacteriaceae</taxon>
        <taxon>Flavobacterium</taxon>
    </lineage>
</organism>
<accession>A0A2S1LTB8</accession>
<dbReference type="Proteomes" id="UP000244677">
    <property type="component" value="Chromosome"/>
</dbReference>
<dbReference type="EMBL" id="CP020919">
    <property type="protein sequence ID" value="AWG26979.1"/>
    <property type="molecule type" value="Genomic_DNA"/>
</dbReference>
<dbReference type="AlphaFoldDB" id="A0A2S1LTB8"/>